<proteinExistence type="predicted"/>
<dbReference type="EMBL" id="DTIN01000020">
    <property type="protein sequence ID" value="HFX13677.1"/>
    <property type="molecule type" value="Genomic_DNA"/>
</dbReference>
<feature type="domain" description="SIS" evidence="1">
    <location>
        <begin position="28"/>
        <end position="212"/>
    </location>
</feature>
<name>A0A7C3RMK8_DICTH</name>
<dbReference type="Gene3D" id="3.40.50.10490">
    <property type="entry name" value="Glucose-6-phosphate isomerase like protein, domain 1"/>
    <property type="match status" value="1"/>
</dbReference>
<protein>
    <submittedName>
        <fullName evidence="2">Sugar isomerase domain-containing protein</fullName>
    </submittedName>
</protein>
<dbReference type="GO" id="GO:1901135">
    <property type="term" value="P:carbohydrate derivative metabolic process"/>
    <property type="evidence" value="ECO:0007669"/>
    <property type="project" value="InterPro"/>
</dbReference>
<gene>
    <name evidence="2" type="ORF">ENW00_05920</name>
</gene>
<keyword evidence="2" id="KW-0413">Isomerase</keyword>
<reference evidence="2" key="1">
    <citation type="journal article" date="2020" name="mSystems">
        <title>Genome- and Community-Level Interaction Insights into Carbon Utilization and Element Cycling Functions of Hydrothermarchaeota in Hydrothermal Sediment.</title>
        <authorList>
            <person name="Zhou Z."/>
            <person name="Liu Y."/>
            <person name="Xu W."/>
            <person name="Pan J."/>
            <person name="Luo Z.H."/>
            <person name="Li M."/>
        </authorList>
    </citation>
    <scope>NUCLEOTIDE SEQUENCE [LARGE SCALE GENOMIC DNA]</scope>
    <source>
        <strain evidence="2">SpSt-81</strain>
    </source>
</reference>
<evidence type="ECO:0000259" key="1">
    <source>
        <dbReference type="PROSITE" id="PS51464"/>
    </source>
</evidence>
<comment type="caution">
    <text evidence="2">The sequence shown here is derived from an EMBL/GenBank/DDBJ whole genome shotgun (WGS) entry which is preliminary data.</text>
</comment>
<accession>A0A7C3RMK8</accession>
<dbReference type="Pfam" id="PF13580">
    <property type="entry name" value="SIS_2"/>
    <property type="match status" value="1"/>
</dbReference>
<dbReference type="GO" id="GO:0016853">
    <property type="term" value="F:isomerase activity"/>
    <property type="evidence" value="ECO:0007669"/>
    <property type="project" value="UniProtKB-KW"/>
</dbReference>
<evidence type="ECO:0000313" key="2">
    <source>
        <dbReference type="EMBL" id="HFX13677.1"/>
    </source>
</evidence>
<dbReference type="PROSITE" id="PS51464">
    <property type="entry name" value="SIS"/>
    <property type="match status" value="1"/>
</dbReference>
<dbReference type="GO" id="GO:0097367">
    <property type="term" value="F:carbohydrate derivative binding"/>
    <property type="evidence" value="ECO:0007669"/>
    <property type="project" value="InterPro"/>
</dbReference>
<dbReference type="AlphaFoldDB" id="A0A7C3RMK8"/>
<organism evidence="2">
    <name type="scientific">Dictyoglomus thermophilum</name>
    <dbReference type="NCBI Taxonomy" id="14"/>
    <lineage>
        <taxon>Bacteria</taxon>
        <taxon>Pseudomonadati</taxon>
        <taxon>Dictyoglomota</taxon>
        <taxon>Dictyoglomia</taxon>
        <taxon>Dictyoglomales</taxon>
        <taxon>Dictyoglomaceae</taxon>
        <taxon>Dictyoglomus</taxon>
    </lineage>
</organism>
<dbReference type="InterPro" id="IPR046348">
    <property type="entry name" value="SIS_dom_sf"/>
</dbReference>
<dbReference type="NCBIfam" id="NF002805">
    <property type="entry name" value="PRK02947.1"/>
    <property type="match status" value="1"/>
</dbReference>
<dbReference type="SUPFAM" id="SSF53697">
    <property type="entry name" value="SIS domain"/>
    <property type="match status" value="1"/>
</dbReference>
<dbReference type="InterPro" id="IPR001347">
    <property type="entry name" value="SIS_dom"/>
</dbReference>
<sequence length="240" mass="27395">MKYIDTLSLLLEEIKREKESIEKSAIKTAESIKNGGIIHILGFGHYNILSLEFFFRAGVFACINPIWDFSTSYMDGILKGNFLERIEGYGRVLINNHKLSSEDILYVISYTGRDLIAIDSVLEAKKRGVYTIGLINKENSNIPSKHSSKKNLKDICDLVIFIPGPSDDLLLSLERDKKIKTSPVSTIISSIILHEIFYETACILERMDIIPPLFRCSIDSRENDINQKLIKIYKDKIKEF</sequence>